<name>A0A402API2_9CHLR</name>
<dbReference type="Pfam" id="PF04313">
    <property type="entry name" value="HSDR_N"/>
    <property type="match status" value="1"/>
</dbReference>
<evidence type="ECO:0000256" key="6">
    <source>
        <dbReference type="ARBA" id="ARBA00022747"/>
    </source>
</evidence>
<evidence type="ECO:0000256" key="8">
    <source>
        <dbReference type="ARBA" id="ARBA00022801"/>
    </source>
</evidence>
<organism evidence="12 13">
    <name type="scientific">Dictyobacter kobayashii</name>
    <dbReference type="NCBI Taxonomy" id="2014872"/>
    <lineage>
        <taxon>Bacteria</taxon>
        <taxon>Bacillati</taxon>
        <taxon>Chloroflexota</taxon>
        <taxon>Ktedonobacteria</taxon>
        <taxon>Ktedonobacterales</taxon>
        <taxon>Dictyobacteraceae</taxon>
        <taxon>Dictyobacter</taxon>
    </lineage>
</organism>
<keyword evidence="13" id="KW-1185">Reference proteome</keyword>
<evidence type="ECO:0000313" key="12">
    <source>
        <dbReference type="EMBL" id="GCE20935.1"/>
    </source>
</evidence>
<dbReference type="InterPro" id="IPR051268">
    <property type="entry name" value="Type-I_R_enzyme_R_subunit"/>
</dbReference>
<dbReference type="GO" id="GO:0009307">
    <property type="term" value="P:DNA restriction-modification system"/>
    <property type="evidence" value="ECO:0007669"/>
    <property type="project" value="UniProtKB-KW"/>
</dbReference>
<dbReference type="GO" id="GO:0003677">
    <property type="term" value="F:DNA binding"/>
    <property type="evidence" value="ECO:0007669"/>
    <property type="project" value="UniProtKB-KW"/>
</dbReference>
<evidence type="ECO:0000256" key="5">
    <source>
        <dbReference type="ARBA" id="ARBA00022741"/>
    </source>
</evidence>
<reference evidence="13" key="1">
    <citation type="submission" date="2018-12" db="EMBL/GenBank/DDBJ databases">
        <title>Tengunoibacter tsumagoiensis gen. nov., sp. nov., Dictyobacter kobayashii sp. nov., D. alpinus sp. nov., and D. joshuensis sp. nov. and description of Dictyobacteraceae fam. nov. within the order Ktedonobacterales isolated from Tengu-no-mugimeshi.</title>
        <authorList>
            <person name="Wang C.M."/>
            <person name="Zheng Y."/>
            <person name="Sakai Y."/>
            <person name="Toyoda A."/>
            <person name="Minakuchi Y."/>
            <person name="Abe K."/>
            <person name="Yokota A."/>
            <person name="Yabe S."/>
        </authorList>
    </citation>
    <scope>NUCLEOTIDE SEQUENCE [LARGE SCALE GENOMIC DNA]</scope>
    <source>
        <strain evidence="13">Uno11</strain>
    </source>
</reference>
<evidence type="ECO:0000256" key="10">
    <source>
        <dbReference type="ARBA" id="ARBA00023125"/>
    </source>
</evidence>
<evidence type="ECO:0000256" key="3">
    <source>
        <dbReference type="ARBA" id="ARBA00012654"/>
    </source>
</evidence>
<sequence>MSTVGQRERATQDRVVKLFRKSLGYDYLGKLDHQDNRNIIDTALRSFLERQGYTKTVIDKALFELNKVAGDQVRSLYDLNQEVYTLLRYGVKVKPDVGENNVTVWLIDWKEPLNNDFAIAEEVAVKGKNNKRPDVAIYVNGIALGVLELKRSVVSVSEGIRQNIINQKPDYIRHFFTTMQLVMAGSDTEGYAMGPLRRLRNII</sequence>
<evidence type="ECO:0000256" key="9">
    <source>
        <dbReference type="ARBA" id="ARBA00022840"/>
    </source>
</evidence>
<evidence type="ECO:0000256" key="4">
    <source>
        <dbReference type="ARBA" id="ARBA00022722"/>
    </source>
</evidence>
<protein>
    <recommendedName>
        <fullName evidence="3">type I site-specific deoxyribonuclease</fullName>
        <ecNumber evidence="3">3.1.21.3</ecNumber>
    </recommendedName>
</protein>
<evidence type="ECO:0000256" key="1">
    <source>
        <dbReference type="ARBA" id="ARBA00000851"/>
    </source>
</evidence>
<evidence type="ECO:0000259" key="11">
    <source>
        <dbReference type="Pfam" id="PF04313"/>
    </source>
</evidence>
<dbReference type="PANTHER" id="PTHR30195">
    <property type="entry name" value="TYPE I SITE-SPECIFIC DEOXYRIBONUCLEASE PROTEIN SUBUNIT M AND R"/>
    <property type="match status" value="1"/>
</dbReference>
<dbReference type="PANTHER" id="PTHR30195:SF15">
    <property type="entry name" value="TYPE I RESTRICTION ENZYME HINDI ENDONUCLEASE SUBUNIT"/>
    <property type="match status" value="1"/>
</dbReference>
<comment type="catalytic activity">
    <reaction evidence="1">
        <text>Endonucleolytic cleavage of DNA to give random double-stranded fragments with terminal 5'-phosphates, ATP is simultaneously hydrolyzed.</text>
        <dbReference type="EC" id="3.1.21.3"/>
    </reaction>
</comment>
<evidence type="ECO:0000256" key="7">
    <source>
        <dbReference type="ARBA" id="ARBA00022759"/>
    </source>
</evidence>
<dbReference type="InterPro" id="IPR007409">
    <property type="entry name" value="Restrct_endonuc_type1_HsdR_N"/>
</dbReference>
<dbReference type="GO" id="GO:0009035">
    <property type="term" value="F:type I site-specific deoxyribonuclease activity"/>
    <property type="evidence" value="ECO:0007669"/>
    <property type="project" value="UniProtKB-EC"/>
</dbReference>
<keyword evidence="7" id="KW-0255">Endonuclease</keyword>
<keyword evidence="4" id="KW-0540">Nuclease</keyword>
<keyword evidence="5" id="KW-0547">Nucleotide-binding</keyword>
<keyword evidence="10" id="KW-0238">DNA-binding</keyword>
<dbReference type="AlphaFoldDB" id="A0A402API2"/>
<feature type="domain" description="Restriction endonuclease type I HsdR N-terminal" evidence="11">
    <location>
        <begin position="6"/>
        <end position="192"/>
    </location>
</feature>
<dbReference type="GO" id="GO:0005524">
    <property type="term" value="F:ATP binding"/>
    <property type="evidence" value="ECO:0007669"/>
    <property type="project" value="UniProtKB-KW"/>
</dbReference>
<comment type="similarity">
    <text evidence="2">Belongs to the HsdR family.</text>
</comment>
<gene>
    <name evidence="12" type="ORF">KDK_47350</name>
</gene>
<comment type="caution">
    <text evidence="12">The sequence shown here is derived from an EMBL/GenBank/DDBJ whole genome shotgun (WGS) entry which is preliminary data.</text>
</comment>
<proteinExistence type="inferred from homology"/>
<dbReference type="Proteomes" id="UP000287188">
    <property type="component" value="Unassembled WGS sequence"/>
</dbReference>
<evidence type="ECO:0000256" key="2">
    <source>
        <dbReference type="ARBA" id="ARBA00008598"/>
    </source>
</evidence>
<dbReference type="EMBL" id="BIFS01000001">
    <property type="protein sequence ID" value="GCE20935.1"/>
    <property type="molecule type" value="Genomic_DNA"/>
</dbReference>
<keyword evidence="6" id="KW-0680">Restriction system</keyword>
<keyword evidence="8" id="KW-0378">Hydrolase</keyword>
<dbReference type="Gene3D" id="3.90.1570.50">
    <property type="match status" value="1"/>
</dbReference>
<evidence type="ECO:0000313" key="13">
    <source>
        <dbReference type="Proteomes" id="UP000287188"/>
    </source>
</evidence>
<dbReference type="EC" id="3.1.21.3" evidence="3"/>
<dbReference type="CDD" id="cd22332">
    <property type="entry name" value="HsdR_N"/>
    <property type="match status" value="1"/>
</dbReference>
<accession>A0A402API2</accession>
<keyword evidence="9" id="KW-0067">ATP-binding</keyword>